<proteinExistence type="predicted"/>
<gene>
    <name evidence="1" type="ORF">K504DRAFT_451787</name>
</gene>
<evidence type="ECO:0008006" key="3">
    <source>
        <dbReference type="Google" id="ProtNLM"/>
    </source>
</evidence>
<sequence length="161" mass="17981">MRNELFNDWGKFSAKNVLGDVLDFDASSEQAKLLDGKMDVVWRSAVIHQFTWDKQIAECKRLVQFSKGAGSLIVGCGVGRKGDEEGIKMQERTEGKFTGTEPFKHNAASTEKMWRAVGSELGMKLKASAKWSTWEDFGCQKGRCDFMGPDMGVVEFTVELV</sequence>
<dbReference type="EMBL" id="MU005788">
    <property type="protein sequence ID" value="KAF2703278.1"/>
    <property type="molecule type" value="Genomic_DNA"/>
</dbReference>
<accession>A0A6G1JRV2</accession>
<evidence type="ECO:0000313" key="2">
    <source>
        <dbReference type="Proteomes" id="UP000799428"/>
    </source>
</evidence>
<organism evidence="1 2">
    <name type="scientific">Pleomassaria siparia CBS 279.74</name>
    <dbReference type="NCBI Taxonomy" id="1314801"/>
    <lineage>
        <taxon>Eukaryota</taxon>
        <taxon>Fungi</taxon>
        <taxon>Dikarya</taxon>
        <taxon>Ascomycota</taxon>
        <taxon>Pezizomycotina</taxon>
        <taxon>Dothideomycetes</taxon>
        <taxon>Pleosporomycetidae</taxon>
        <taxon>Pleosporales</taxon>
        <taxon>Pleomassariaceae</taxon>
        <taxon>Pleomassaria</taxon>
    </lineage>
</organism>
<reference evidence="1" key="1">
    <citation type="journal article" date="2020" name="Stud. Mycol.">
        <title>101 Dothideomycetes genomes: a test case for predicting lifestyles and emergence of pathogens.</title>
        <authorList>
            <person name="Haridas S."/>
            <person name="Albert R."/>
            <person name="Binder M."/>
            <person name="Bloem J."/>
            <person name="Labutti K."/>
            <person name="Salamov A."/>
            <person name="Andreopoulos B."/>
            <person name="Baker S."/>
            <person name="Barry K."/>
            <person name="Bills G."/>
            <person name="Bluhm B."/>
            <person name="Cannon C."/>
            <person name="Castanera R."/>
            <person name="Culley D."/>
            <person name="Daum C."/>
            <person name="Ezra D."/>
            <person name="Gonzalez J."/>
            <person name="Henrissat B."/>
            <person name="Kuo A."/>
            <person name="Liang C."/>
            <person name="Lipzen A."/>
            <person name="Lutzoni F."/>
            <person name="Magnuson J."/>
            <person name="Mondo S."/>
            <person name="Nolan M."/>
            <person name="Ohm R."/>
            <person name="Pangilinan J."/>
            <person name="Park H.-J."/>
            <person name="Ramirez L."/>
            <person name="Alfaro M."/>
            <person name="Sun H."/>
            <person name="Tritt A."/>
            <person name="Yoshinaga Y."/>
            <person name="Zwiers L.-H."/>
            <person name="Turgeon B."/>
            <person name="Goodwin S."/>
            <person name="Spatafora J."/>
            <person name="Crous P."/>
            <person name="Grigoriev I."/>
        </authorList>
    </citation>
    <scope>NUCLEOTIDE SEQUENCE</scope>
    <source>
        <strain evidence="1">CBS 279.74</strain>
    </source>
</reference>
<name>A0A6G1JRV2_9PLEO</name>
<dbReference type="OrthoDB" id="3768980at2759"/>
<keyword evidence="2" id="KW-1185">Reference proteome</keyword>
<dbReference type="AlphaFoldDB" id="A0A6G1JRV2"/>
<dbReference type="PANTHER" id="PTHR35897:SF2">
    <property type="entry name" value="METHYLTRANSFERASE DOMAIN-CONTAINING PROTEIN"/>
    <property type="match status" value="1"/>
</dbReference>
<protein>
    <recommendedName>
        <fullName evidence="3">Methyltransferase type 11 domain-containing protein</fullName>
    </recommendedName>
</protein>
<dbReference type="Proteomes" id="UP000799428">
    <property type="component" value="Unassembled WGS sequence"/>
</dbReference>
<dbReference type="PANTHER" id="PTHR35897">
    <property type="entry name" value="METHYLTRANSFERASE AUSD"/>
    <property type="match status" value="1"/>
</dbReference>
<dbReference type="InterPro" id="IPR051654">
    <property type="entry name" value="Meroterpenoid_MTases"/>
</dbReference>
<evidence type="ECO:0000313" key="1">
    <source>
        <dbReference type="EMBL" id="KAF2703278.1"/>
    </source>
</evidence>